<name>A0ABV3B5T8_9ACTN</name>
<comment type="caution">
    <text evidence="1">The sequence shown here is derived from an EMBL/GenBank/DDBJ whole genome shotgun (WGS) entry which is preliminary data.</text>
</comment>
<evidence type="ECO:0000313" key="2">
    <source>
        <dbReference type="Proteomes" id="UP001551189"/>
    </source>
</evidence>
<gene>
    <name evidence="1" type="ORF">ABZ931_27870</name>
</gene>
<dbReference type="Proteomes" id="UP001551189">
    <property type="component" value="Unassembled WGS sequence"/>
</dbReference>
<keyword evidence="2" id="KW-1185">Reference proteome</keyword>
<evidence type="ECO:0000313" key="1">
    <source>
        <dbReference type="EMBL" id="MEU6804795.1"/>
    </source>
</evidence>
<dbReference type="RefSeq" id="WP_359698697.1">
    <property type="nucleotide sequence ID" value="NZ_JBEYXT010000161.1"/>
</dbReference>
<accession>A0ABV3B5T8</accession>
<dbReference type="EMBL" id="JBEYXT010000161">
    <property type="protein sequence ID" value="MEU6804795.1"/>
    <property type="molecule type" value="Genomic_DNA"/>
</dbReference>
<organism evidence="1 2">
    <name type="scientific">Streptomyces neyagawaensis</name>
    <dbReference type="NCBI Taxonomy" id="42238"/>
    <lineage>
        <taxon>Bacteria</taxon>
        <taxon>Bacillati</taxon>
        <taxon>Actinomycetota</taxon>
        <taxon>Actinomycetes</taxon>
        <taxon>Kitasatosporales</taxon>
        <taxon>Streptomycetaceae</taxon>
        <taxon>Streptomyces</taxon>
    </lineage>
</organism>
<evidence type="ECO:0008006" key="3">
    <source>
        <dbReference type="Google" id="ProtNLM"/>
    </source>
</evidence>
<reference evidence="1 2" key="1">
    <citation type="submission" date="2024-06" db="EMBL/GenBank/DDBJ databases">
        <title>The Natural Products Discovery Center: Release of the First 8490 Sequenced Strains for Exploring Actinobacteria Biosynthetic Diversity.</title>
        <authorList>
            <person name="Kalkreuter E."/>
            <person name="Kautsar S.A."/>
            <person name="Yang D."/>
            <person name="Bader C.D."/>
            <person name="Teijaro C.N."/>
            <person name="Fluegel L."/>
            <person name="Davis C.M."/>
            <person name="Simpson J.R."/>
            <person name="Lauterbach L."/>
            <person name="Steele A.D."/>
            <person name="Gui C."/>
            <person name="Meng S."/>
            <person name="Li G."/>
            <person name="Viehrig K."/>
            <person name="Ye F."/>
            <person name="Su P."/>
            <person name="Kiefer A.F."/>
            <person name="Nichols A."/>
            <person name="Cepeda A.J."/>
            <person name="Yan W."/>
            <person name="Fan B."/>
            <person name="Jiang Y."/>
            <person name="Adhikari A."/>
            <person name="Zheng C.-J."/>
            <person name="Schuster L."/>
            <person name="Cowan T.M."/>
            <person name="Smanski M.J."/>
            <person name="Chevrette M.G."/>
            <person name="De Carvalho L.P.S."/>
            <person name="Shen B."/>
        </authorList>
    </citation>
    <scope>NUCLEOTIDE SEQUENCE [LARGE SCALE GENOMIC DNA]</scope>
    <source>
        <strain evidence="1 2">NPDC046851</strain>
    </source>
</reference>
<protein>
    <recommendedName>
        <fullName evidence="3">Gfo/Idh/MocA family oxidoreductase</fullName>
    </recommendedName>
</protein>
<sequence length="45" mass="4796">MSQQDPCTVSVGRRRAAVVGLGARARMFTEALTGSFADRIDPGPF</sequence>
<proteinExistence type="predicted"/>